<sequence>MVIWSLLIRWGSVSRKNPLPRASPLLSKSLHRCIFPLRLICPRPQHLANRHARPRPQHHVRLHAWNMQRNMQRPRLPLLNWPPQPFPAGILRVIVVPQLIWMLMR</sequence>
<accession>A0AAV2DMX1</accession>
<organism evidence="1 2">
    <name type="scientific">Linum trigynum</name>
    <dbReference type="NCBI Taxonomy" id="586398"/>
    <lineage>
        <taxon>Eukaryota</taxon>
        <taxon>Viridiplantae</taxon>
        <taxon>Streptophyta</taxon>
        <taxon>Embryophyta</taxon>
        <taxon>Tracheophyta</taxon>
        <taxon>Spermatophyta</taxon>
        <taxon>Magnoliopsida</taxon>
        <taxon>eudicotyledons</taxon>
        <taxon>Gunneridae</taxon>
        <taxon>Pentapetalae</taxon>
        <taxon>rosids</taxon>
        <taxon>fabids</taxon>
        <taxon>Malpighiales</taxon>
        <taxon>Linaceae</taxon>
        <taxon>Linum</taxon>
    </lineage>
</organism>
<gene>
    <name evidence="1" type="ORF">LTRI10_LOCUS16467</name>
</gene>
<evidence type="ECO:0000313" key="1">
    <source>
        <dbReference type="EMBL" id="CAL1374617.1"/>
    </source>
</evidence>
<name>A0AAV2DMX1_9ROSI</name>
<dbReference type="AlphaFoldDB" id="A0AAV2DMX1"/>
<dbReference type="Proteomes" id="UP001497516">
    <property type="component" value="Chromosome 3"/>
</dbReference>
<evidence type="ECO:0000313" key="2">
    <source>
        <dbReference type="Proteomes" id="UP001497516"/>
    </source>
</evidence>
<proteinExistence type="predicted"/>
<reference evidence="1 2" key="1">
    <citation type="submission" date="2024-04" db="EMBL/GenBank/DDBJ databases">
        <authorList>
            <person name="Fracassetti M."/>
        </authorList>
    </citation>
    <scope>NUCLEOTIDE SEQUENCE [LARGE SCALE GENOMIC DNA]</scope>
</reference>
<protein>
    <submittedName>
        <fullName evidence="1">Uncharacterized protein</fullName>
    </submittedName>
</protein>
<dbReference type="EMBL" id="OZ034816">
    <property type="protein sequence ID" value="CAL1374617.1"/>
    <property type="molecule type" value="Genomic_DNA"/>
</dbReference>
<keyword evidence="2" id="KW-1185">Reference proteome</keyword>